<organism evidence="3">
    <name type="scientific">Caenorhabditis brenneri</name>
    <name type="common">Nematode worm</name>
    <dbReference type="NCBI Taxonomy" id="135651"/>
    <lineage>
        <taxon>Eukaryota</taxon>
        <taxon>Metazoa</taxon>
        <taxon>Ecdysozoa</taxon>
        <taxon>Nematoda</taxon>
        <taxon>Chromadorea</taxon>
        <taxon>Rhabditida</taxon>
        <taxon>Rhabditina</taxon>
        <taxon>Rhabditomorpha</taxon>
        <taxon>Rhabditoidea</taxon>
        <taxon>Rhabditidae</taxon>
        <taxon>Peloderinae</taxon>
        <taxon>Caenorhabditis</taxon>
    </lineage>
</organism>
<dbReference type="HOGENOM" id="CLU_3320481_0_0_1"/>
<evidence type="ECO:0000313" key="2">
    <source>
        <dbReference type="EMBL" id="EGT43329.1"/>
    </source>
</evidence>
<proteinExistence type="predicted"/>
<accession>G0P2M4</accession>
<gene>
    <name evidence="2" type="ORF">CAEBREN_11748</name>
</gene>
<evidence type="ECO:0000256" key="1">
    <source>
        <dbReference type="SAM" id="MobiDB-lite"/>
    </source>
</evidence>
<feature type="compositionally biased region" description="Acidic residues" evidence="1">
    <location>
        <begin position="19"/>
        <end position="39"/>
    </location>
</feature>
<feature type="region of interest" description="Disordered" evidence="1">
    <location>
        <begin position="18"/>
        <end position="39"/>
    </location>
</feature>
<keyword evidence="3" id="KW-1185">Reference proteome</keyword>
<sequence>MGKCTFHRGVKNCVPEQVIQEDQEELDKNEEEEEIEESN</sequence>
<reference evidence="3" key="1">
    <citation type="submission" date="2011-07" db="EMBL/GenBank/DDBJ databases">
        <authorList>
            <consortium name="Caenorhabditis brenneri Sequencing and Analysis Consortium"/>
            <person name="Wilson R.K."/>
        </authorList>
    </citation>
    <scope>NUCLEOTIDE SEQUENCE [LARGE SCALE GENOMIC DNA]</scope>
    <source>
        <strain evidence="3">PB2801</strain>
    </source>
</reference>
<name>G0P2M4_CAEBE</name>
<dbReference type="InParanoid" id="G0P2M4"/>
<dbReference type="EMBL" id="GL380028">
    <property type="protein sequence ID" value="EGT43329.1"/>
    <property type="molecule type" value="Genomic_DNA"/>
</dbReference>
<dbReference type="AlphaFoldDB" id="G0P2M4"/>
<evidence type="ECO:0000313" key="3">
    <source>
        <dbReference type="Proteomes" id="UP000008068"/>
    </source>
</evidence>
<dbReference type="Proteomes" id="UP000008068">
    <property type="component" value="Unassembled WGS sequence"/>
</dbReference>
<protein>
    <submittedName>
        <fullName evidence="2">Uncharacterized protein</fullName>
    </submittedName>
</protein>